<dbReference type="Pfam" id="PF03180">
    <property type="entry name" value="Lipoprotein_9"/>
    <property type="match status" value="1"/>
</dbReference>
<dbReference type="PIRSF" id="PIRSF002854">
    <property type="entry name" value="MetQ"/>
    <property type="match status" value="1"/>
</dbReference>
<sequence>MKKWSFAFLSLALLLILGACGNTQNAQNGQKATADNNPGTSRSIELKVGASAVPHAEILEAIKPALEKEGVRLQVVTFNDYVQPNVQLFDKQLDANFFQHQPYLDSENKARGMDLVSVVPVHVEPMGAYSQKYKSVDEIPDGAIVGIPNDATNAGRALMLLAKQGLITLKDNTDINSTIADITGNPKNLDVRDADAAMLPRQLPDLDLAVINTNYALEANLNPTKDALFIEDKESPYANLLVARPDNKDSEGIQMLAKALQSEEVKKFIEDKYQGAIVPAF</sequence>
<dbReference type="PROSITE" id="PS51257">
    <property type="entry name" value="PROKAR_LIPOPROTEIN"/>
    <property type="match status" value="1"/>
</dbReference>
<evidence type="ECO:0000256" key="2">
    <source>
        <dbReference type="ARBA" id="ARBA00022729"/>
    </source>
</evidence>
<organism evidence="8 9">
    <name type="scientific">Paenibacillus medicaginis</name>
    <dbReference type="NCBI Taxonomy" id="1470560"/>
    <lineage>
        <taxon>Bacteria</taxon>
        <taxon>Bacillati</taxon>
        <taxon>Bacillota</taxon>
        <taxon>Bacilli</taxon>
        <taxon>Bacillales</taxon>
        <taxon>Paenibacillaceae</taxon>
        <taxon>Paenibacillus</taxon>
    </lineage>
</organism>
<evidence type="ECO:0000313" key="9">
    <source>
        <dbReference type="Proteomes" id="UP001580430"/>
    </source>
</evidence>
<evidence type="ECO:0000256" key="5">
    <source>
        <dbReference type="ARBA" id="ARBA00023288"/>
    </source>
</evidence>
<dbReference type="Gene3D" id="3.40.190.10">
    <property type="entry name" value="Periplasmic binding protein-like II"/>
    <property type="match status" value="2"/>
</dbReference>
<dbReference type="PANTHER" id="PTHR30429">
    <property type="entry name" value="D-METHIONINE-BINDING LIPOPROTEIN METQ"/>
    <property type="match status" value="1"/>
</dbReference>
<reference evidence="8 9" key="1">
    <citation type="submission" date="2024-09" db="EMBL/GenBank/DDBJ databases">
        <title>Paenibacillus zeirhizospherea sp. nov., isolated from surface of the maize (Zea mays) roots in a horticulture field, Hungary.</title>
        <authorList>
            <person name="Marton D."/>
            <person name="Farkas M."/>
            <person name="Bedics A."/>
            <person name="Toth E."/>
            <person name="Tancsics A."/>
            <person name="Boka K."/>
            <person name="Marati G."/>
            <person name="Kriszt B."/>
            <person name="Cserhati M."/>
        </authorList>
    </citation>
    <scope>NUCLEOTIDE SEQUENCE [LARGE SCALE GENOMIC DNA]</scope>
    <source>
        <strain evidence="8 9">JCM 18446</strain>
    </source>
</reference>
<keyword evidence="5 6" id="KW-0449">Lipoprotein</keyword>
<evidence type="ECO:0000256" key="4">
    <source>
        <dbReference type="ARBA" id="ARBA00023139"/>
    </source>
</evidence>
<evidence type="ECO:0000256" key="6">
    <source>
        <dbReference type="PIRNR" id="PIRNR002854"/>
    </source>
</evidence>
<dbReference type="RefSeq" id="WP_375520903.1">
    <property type="nucleotide sequence ID" value="NZ_JBHIRY010000014.1"/>
</dbReference>
<keyword evidence="4" id="KW-0564">Palmitate</keyword>
<keyword evidence="2 7" id="KW-0732">Signal</keyword>
<evidence type="ECO:0000313" key="8">
    <source>
        <dbReference type="EMBL" id="MFB5761776.1"/>
    </source>
</evidence>
<dbReference type="PANTHER" id="PTHR30429:SF0">
    <property type="entry name" value="METHIONINE-BINDING LIPOPROTEIN METQ"/>
    <property type="match status" value="1"/>
</dbReference>
<keyword evidence="3" id="KW-0472">Membrane</keyword>
<dbReference type="InterPro" id="IPR004872">
    <property type="entry name" value="Lipoprotein_NlpA"/>
</dbReference>
<name>A0ABV5C2W8_9BACL</name>
<dbReference type="NCBIfam" id="TIGR00363">
    <property type="entry name" value="MetQ/NlpA family lipoprotein"/>
    <property type="match status" value="1"/>
</dbReference>
<evidence type="ECO:0000256" key="1">
    <source>
        <dbReference type="ARBA" id="ARBA00004635"/>
    </source>
</evidence>
<dbReference type="Proteomes" id="UP001580430">
    <property type="component" value="Unassembled WGS sequence"/>
</dbReference>
<comment type="subcellular location">
    <subcellularLocation>
        <location evidence="1">Membrane</location>
        <topology evidence="1">Lipid-anchor</topology>
    </subcellularLocation>
</comment>
<keyword evidence="9" id="KW-1185">Reference proteome</keyword>
<gene>
    <name evidence="8" type="ORF">ACE5LO_15410</name>
</gene>
<evidence type="ECO:0000256" key="3">
    <source>
        <dbReference type="ARBA" id="ARBA00023136"/>
    </source>
</evidence>
<dbReference type="EMBL" id="JBHIRY010000014">
    <property type="protein sequence ID" value="MFB5761776.1"/>
    <property type="molecule type" value="Genomic_DNA"/>
</dbReference>
<dbReference type="SUPFAM" id="SSF53850">
    <property type="entry name" value="Periplasmic binding protein-like II"/>
    <property type="match status" value="1"/>
</dbReference>
<comment type="caution">
    <text evidence="8">The sequence shown here is derived from an EMBL/GenBank/DDBJ whole genome shotgun (WGS) entry which is preliminary data.</text>
</comment>
<evidence type="ECO:0000256" key="7">
    <source>
        <dbReference type="SAM" id="SignalP"/>
    </source>
</evidence>
<protein>
    <recommendedName>
        <fullName evidence="6">Lipoprotein</fullName>
    </recommendedName>
</protein>
<feature type="chain" id="PRO_5047498624" description="Lipoprotein" evidence="7">
    <location>
        <begin position="27"/>
        <end position="281"/>
    </location>
</feature>
<comment type="similarity">
    <text evidence="6">Belongs to the nlpA lipoprotein family.</text>
</comment>
<feature type="signal peptide" evidence="7">
    <location>
        <begin position="1"/>
        <end position="26"/>
    </location>
</feature>
<dbReference type="CDD" id="cd13597">
    <property type="entry name" value="PBP2_lipoprotein_Tp32"/>
    <property type="match status" value="1"/>
</dbReference>
<accession>A0ABV5C2W8</accession>
<proteinExistence type="inferred from homology"/>